<feature type="non-terminal residue" evidence="2">
    <location>
        <position position="47"/>
    </location>
</feature>
<dbReference type="EMBL" id="JAAGMA010000231">
    <property type="protein sequence ID" value="NEB09096.1"/>
    <property type="molecule type" value="Genomic_DNA"/>
</dbReference>
<evidence type="ECO:0000313" key="3">
    <source>
        <dbReference type="Proteomes" id="UP000470446"/>
    </source>
</evidence>
<feature type="region of interest" description="Disordered" evidence="1">
    <location>
        <begin position="12"/>
        <end position="47"/>
    </location>
</feature>
<dbReference type="Proteomes" id="UP000470446">
    <property type="component" value="Unassembled WGS sequence"/>
</dbReference>
<evidence type="ECO:0000256" key="1">
    <source>
        <dbReference type="SAM" id="MobiDB-lite"/>
    </source>
</evidence>
<gene>
    <name evidence="2" type="ORF">G3I32_09445</name>
</gene>
<dbReference type="AlphaFoldDB" id="A0A7K3PGH0"/>
<feature type="compositionally biased region" description="Basic and acidic residues" evidence="1">
    <location>
        <begin position="37"/>
        <end position="47"/>
    </location>
</feature>
<reference evidence="2 3" key="1">
    <citation type="submission" date="2020-01" db="EMBL/GenBank/DDBJ databases">
        <title>Insect and environment-associated Actinomycetes.</title>
        <authorList>
            <person name="Currrie C."/>
            <person name="Chevrette M."/>
            <person name="Carlson C."/>
            <person name="Stubbendieck R."/>
            <person name="Wendt-Pienkowski E."/>
        </authorList>
    </citation>
    <scope>NUCLEOTIDE SEQUENCE [LARGE SCALE GENOMIC DNA]</scope>
    <source>
        <strain evidence="2 3">SID14163</strain>
    </source>
</reference>
<accession>A0A7K3PGH0</accession>
<proteinExistence type="predicted"/>
<name>A0A7K3PGH0_9ACTN</name>
<sequence>MFASVLVAGAATGSLPGADRKSEPGTARSAAPAGQRARHDDVARAAA</sequence>
<organism evidence="2 3">
    <name type="scientific">Streptomyces coelicoflavus</name>
    <dbReference type="NCBI Taxonomy" id="285562"/>
    <lineage>
        <taxon>Bacteria</taxon>
        <taxon>Bacillati</taxon>
        <taxon>Actinomycetota</taxon>
        <taxon>Actinomycetes</taxon>
        <taxon>Kitasatosporales</taxon>
        <taxon>Streptomycetaceae</taxon>
        <taxon>Streptomyces</taxon>
    </lineage>
</organism>
<comment type="caution">
    <text evidence="2">The sequence shown here is derived from an EMBL/GenBank/DDBJ whole genome shotgun (WGS) entry which is preliminary data.</text>
</comment>
<protein>
    <submittedName>
        <fullName evidence="2">Peptidase S41</fullName>
    </submittedName>
</protein>
<evidence type="ECO:0000313" key="2">
    <source>
        <dbReference type="EMBL" id="NEB09096.1"/>
    </source>
</evidence>